<dbReference type="Pfam" id="PF00717">
    <property type="entry name" value="Peptidase_S24"/>
    <property type="match status" value="1"/>
</dbReference>
<dbReference type="RefSeq" id="WP_204403412.1">
    <property type="nucleotide sequence ID" value="NZ_JAFBEE010000018.1"/>
</dbReference>
<reference evidence="2 3" key="1">
    <citation type="submission" date="2021-01" db="EMBL/GenBank/DDBJ databases">
        <title>Genomic Encyclopedia of Type Strains, Phase IV (KMG-IV): sequencing the most valuable type-strain genomes for metagenomic binning, comparative biology and taxonomic classification.</title>
        <authorList>
            <person name="Goeker M."/>
        </authorList>
    </citation>
    <scope>NUCLEOTIDE SEQUENCE [LARGE SCALE GENOMIC DNA]</scope>
    <source>
        <strain evidence="2 3">DSM 25890</strain>
    </source>
</reference>
<proteinExistence type="predicted"/>
<dbReference type="EMBL" id="JAFBEE010000018">
    <property type="protein sequence ID" value="MBM7615801.1"/>
    <property type="molecule type" value="Genomic_DNA"/>
</dbReference>
<dbReference type="SMART" id="SM00530">
    <property type="entry name" value="HTH_XRE"/>
    <property type="match status" value="1"/>
</dbReference>
<dbReference type="CDD" id="cd00093">
    <property type="entry name" value="HTH_XRE"/>
    <property type="match status" value="1"/>
</dbReference>
<evidence type="ECO:0000259" key="1">
    <source>
        <dbReference type="PROSITE" id="PS50943"/>
    </source>
</evidence>
<accession>A0ABS2NSJ4</accession>
<dbReference type="InterPro" id="IPR001387">
    <property type="entry name" value="Cro/C1-type_HTH"/>
</dbReference>
<dbReference type="InterPro" id="IPR015927">
    <property type="entry name" value="Peptidase_S24_S26A/B/C"/>
</dbReference>
<protein>
    <submittedName>
        <fullName evidence="2">Transcriptional regulator with XRE-family HTH domain</fullName>
    </submittedName>
</protein>
<dbReference type="SUPFAM" id="SSF51306">
    <property type="entry name" value="LexA/Signal peptidase"/>
    <property type="match status" value="1"/>
</dbReference>
<sequence length="227" mass="26346">MNRIALKIKEARQKAKLSEKDLAKKCGLTANYIIQIESGKKVINEKAAEKILKALGEKAEIVNQLEVPEEKSERVKEDKPKVEKREVFQPVEPTEQWSDALANIIKKFPIYDMSSNKIVAHKELPVLSKKIDGYHWEKLVFYQVSDNQMESLRIKKNDVAMICMTNEIHNNSIYLFEMNQKRMLRMLRKEASKKVTIWTGVKGEEPIMTDLNKIRLIGKCVKVEFEL</sequence>
<dbReference type="InterPro" id="IPR010982">
    <property type="entry name" value="Lambda_DNA-bd_dom_sf"/>
</dbReference>
<feature type="domain" description="HTH cro/C1-type" evidence="1">
    <location>
        <begin position="8"/>
        <end position="62"/>
    </location>
</feature>
<name>A0ABS2NSJ4_9FIRM</name>
<dbReference type="SUPFAM" id="SSF47413">
    <property type="entry name" value="lambda repressor-like DNA-binding domains"/>
    <property type="match status" value="1"/>
</dbReference>
<dbReference type="Gene3D" id="1.10.260.40">
    <property type="entry name" value="lambda repressor-like DNA-binding domains"/>
    <property type="match status" value="1"/>
</dbReference>
<evidence type="ECO:0000313" key="2">
    <source>
        <dbReference type="EMBL" id="MBM7615801.1"/>
    </source>
</evidence>
<keyword evidence="3" id="KW-1185">Reference proteome</keyword>
<gene>
    <name evidence="2" type="ORF">JOC73_002375</name>
</gene>
<dbReference type="InterPro" id="IPR036286">
    <property type="entry name" value="LexA/Signal_pep-like_sf"/>
</dbReference>
<comment type="caution">
    <text evidence="2">The sequence shown here is derived from an EMBL/GenBank/DDBJ whole genome shotgun (WGS) entry which is preliminary data.</text>
</comment>
<evidence type="ECO:0000313" key="3">
    <source>
        <dbReference type="Proteomes" id="UP001314796"/>
    </source>
</evidence>
<dbReference type="Proteomes" id="UP001314796">
    <property type="component" value="Unassembled WGS sequence"/>
</dbReference>
<dbReference type="Gene3D" id="2.10.109.10">
    <property type="entry name" value="Umud Fragment, subunit A"/>
    <property type="match status" value="1"/>
</dbReference>
<dbReference type="Pfam" id="PF01381">
    <property type="entry name" value="HTH_3"/>
    <property type="match status" value="1"/>
</dbReference>
<organism evidence="2 3">
    <name type="scientific">Alkaliphilus hydrothermalis</name>
    <dbReference type="NCBI Taxonomy" id="1482730"/>
    <lineage>
        <taxon>Bacteria</taxon>
        <taxon>Bacillati</taxon>
        <taxon>Bacillota</taxon>
        <taxon>Clostridia</taxon>
        <taxon>Peptostreptococcales</taxon>
        <taxon>Natronincolaceae</taxon>
        <taxon>Alkaliphilus</taxon>
    </lineage>
</organism>
<dbReference type="PROSITE" id="PS50943">
    <property type="entry name" value="HTH_CROC1"/>
    <property type="match status" value="1"/>
</dbReference>